<dbReference type="InterPro" id="IPR051012">
    <property type="entry name" value="CellSynth/LPSAsmb/PSIAsmb"/>
</dbReference>
<dbReference type="InterPro" id="IPR029058">
    <property type="entry name" value="AB_hydrolase_fold"/>
</dbReference>
<comment type="caution">
    <text evidence="4">The sequence shown here is derived from an EMBL/GenBank/DDBJ whole genome shotgun (WGS) entry which is preliminary data.</text>
</comment>
<dbReference type="PANTHER" id="PTHR45586">
    <property type="entry name" value="TPR REPEAT-CONTAINING PROTEIN PA4667"/>
    <property type="match status" value="1"/>
</dbReference>
<dbReference type="Gene3D" id="1.25.40.10">
    <property type="entry name" value="Tetratricopeptide repeat domain"/>
    <property type="match status" value="1"/>
</dbReference>
<feature type="repeat" description="TPR" evidence="3">
    <location>
        <begin position="258"/>
        <end position="291"/>
    </location>
</feature>
<sequence>MEELYEDNDVRVVAHRFGSSRAVVTFSSLNEHERPFGKDFLDSREITGVYFVAKWNHWWQPEGCRWGVEAAQRYLAAIRPETLMTYGASMGGFGAALHSRSLMADTVLMLAPQFTIDPAKPPSETRWRTEASRLKFLHDDLAPQVSLSARKILVYDTLTPDRAHAELFARIPGTELFRTPAAGHAIGHFLLQAGLLQNLVLRALDGSLTGQGYRALVRERRALSGNYWHQLGRSAHVRRRGFTLELYRRAAALRPNDAVILLDYGNALLRERDAGQALEVFQRAAELAPQSAAPYRGLCHAYRAMGMLDEAVGAGEQAMRLRPQTTDLQRVLVTALLAAGRLERALEVITRTVELEPGLAQNIQLRDRVLARLAAGEDVAEAP</sequence>
<keyword evidence="2 3" id="KW-0802">TPR repeat</keyword>
<proteinExistence type="predicted"/>
<dbReference type="PROSITE" id="PS50005">
    <property type="entry name" value="TPR"/>
    <property type="match status" value="1"/>
</dbReference>
<dbReference type="EMBL" id="JAGIZB010000023">
    <property type="protein sequence ID" value="MBP0446991.1"/>
    <property type="molecule type" value="Genomic_DNA"/>
</dbReference>
<evidence type="ECO:0000256" key="3">
    <source>
        <dbReference type="PROSITE-ProRule" id="PRU00339"/>
    </source>
</evidence>
<evidence type="ECO:0000256" key="1">
    <source>
        <dbReference type="ARBA" id="ARBA00022737"/>
    </source>
</evidence>
<evidence type="ECO:0000256" key="2">
    <source>
        <dbReference type="ARBA" id="ARBA00022803"/>
    </source>
</evidence>
<dbReference type="InterPro" id="IPR011990">
    <property type="entry name" value="TPR-like_helical_dom_sf"/>
</dbReference>
<dbReference type="SUPFAM" id="SSF48452">
    <property type="entry name" value="TPR-like"/>
    <property type="match status" value="1"/>
</dbReference>
<protein>
    <submittedName>
        <fullName evidence="4">Tetratricopeptide repeat protein</fullName>
    </submittedName>
</protein>
<keyword evidence="1" id="KW-0677">Repeat</keyword>
<keyword evidence="5" id="KW-1185">Reference proteome</keyword>
<gene>
    <name evidence="4" type="ORF">J8J14_19625</name>
</gene>
<evidence type="ECO:0000313" key="4">
    <source>
        <dbReference type="EMBL" id="MBP0446991.1"/>
    </source>
</evidence>
<name>A0ABS4AIY5_9PROT</name>
<accession>A0ABS4AIY5</accession>
<dbReference type="SMART" id="SM00028">
    <property type="entry name" value="TPR"/>
    <property type="match status" value="3"/>
</dbReference>
<dbReference type="InterPro" id="IPR019734">
    <property type="entry name" value="TPR_rpt"/>
</dbReference>
<evidence type="ECO:0000313" key="5">
    <source>
        <dbReference type="Proteomes" id="UP000681594"/>
    </source>
</evidence>
<reference evidence="4 5" key="1">
    <citation type="submission" date="2021-03" db="EMBL/GenBank/DDBJ databases">
        <authorList>
            <person name="So Y."/>
        </authorList>
    </citation>
    <scope>NUCLEOTIDE SEQUENCE [LARGE SCALE GENOMIC DNA]</scope>
    <source>
        <strain evidence="4 5">SSH11</strain>
    </source>
</reference>
<dbReference type="Pfam" id="PF14559">
    <property type="entry name" value="TPR_19"/>
    <property type="match status" value="1"/>
</dbReference>
<dbReference type="PANTHER" id="PTHR45586:SF1">
    <property type="entry name" value="LIPOPOLYSACCHARIDE ASSEMBLY PROTEIN B"/>
    <property type="match status" value="1"/>
</dbReference>
<dbReference type="SUPFAM" id="SSF53474">
    <property type="entry name" value="alpha/beta-Hydrolases"/>
    <property type="match status" value="1"/>
</dbReference>
<dbReference type="Proteomes" id="UP000681594">
    <property type="component" value="Unassembled WGS sequence"/>
</dbReference>
<organism evidence="4 5">
    <name type="scientific">Pararoseomonas baculiformis</name>
    <dbReference type="NCBI Taxonomy" id="2820812"/>
    <lineage>
        <taxon>Bacteria</taxon>
        <taxon>Pseudomonadati</taxon>
        <taxon>Pseudomonadota</taxon>
        <taxon>Alphaproteobacteria</taxon>
        <taxon>Acetobacterales</taxon>
        <taxon>Acetobacteraceae</taxon>
        <taxon>Pararoseomonas</taxon>
    </lineage>
</organism>